<protein>
    <submittedName>
        <fullName evidence="1">Uncharacterized protein</fullName>
    </submittedName>
</protein>
<sequence>TGVFYNGQPHYFTTRDIFYIQGTGDGLFQPLRLSAKTGAQSIRGAVSVAGIGIFHTGPDGIYLFSSGSDQKITEQSMEPIFRGETKEGLPGVSDMSKSWLWAYQNHLYFGYVSSGFAYPANILVLNMETRRLNHYSYNDGSDIEVRAIQTDHTNNRLLVGDGAGFVRVIEDKSNTADESTAIPYSLQSKDFSLPTRKHFPRWMKYDVDASSATTCTGELLLDGAVHHTHTITGNRVTKRRLVGAGNGNKAAVRISGTGPVSIYTAESE</sequence>
<dbReference type="EMBL" id="LAZR01023030">
    <property type="protein sequence ID" value="KKL79903.1"/>
    <property type="molecule type" value="Genomic_DNA"/>
</dbReference>
<comment type="caution">
    <text evidence="1">The sequence shown here is derived from an EMBL/GenBank/DDBJ whole genome shotgun (WGS) entry which is preliminary data.</text>
</comment>
<dbReference type="AlphaFoldDB" id="A0A0F9F0J1"/>
<organism evidence="1">
    <name type="scientific">marine sediment metagenome</name>
    <dbReference type="NCBI Taxonomy" id="412755"/>
    <lineage>
        <taxon>unclassified sequences</taxon>
        <taxon>metagenomes</taxon>
        <taxon>ecological metagenomes</taxon>
    </lineage>
</organism>
<reference evidence="1" key="1">
    <citation type="journal article" date="2015" name="Nature">
        <title>Complex archaea that bridge the gap between prokaryotes and eukaryotes.</title>
        <authorList>
            <person name="Spang A."/>
            <person name="Saw J.H."/>
            <person name="Jorgensen S.L."/>
            <person name="Zaremba-Niedzwiedzka K."/>
            <person name="Martijn J."/>
            <person name="Lind A.E."/>
            <person name="van Eijk R."/>
            <person name="Schleper C."/>
            <person name="Guy L."/>
            <person name="Ettema T.J."/>
        </authorList>
    </citation>
    <scope>NUCLEOTIDE SEQUENCE</scope>
</reference>
<proteinExistence type="predicted"/>
<feature type="non-terminal residue" evidence="1">
    <location>
        <position position="1"/>
    </location>
</feature>
<accession>A0A0F9F0J1</accession>
<gene>
    <name evidence="1" type="ORF">LCGC14_2010190</name>
</gene>
<evidence type="ECO:0000313" key="1">
    <source>
        <dbReference type="EMBL" id="KKL79903.1"/>
    </source>
</evidence>
<name>A0A0F9F0J1_9ZZZZ</name>